<accession>A0A699V767</accession>
<dbReference type="EMBL" id="BKCJ011411334">
    <property type="protein sequence ID" value="GFD31182.1"/>
    <property type="molecule type" value="Genomic_DNA"/>
</dbReference>
<evidence type="ECO:0000313" key="1">
    <source>
        <dbReference type="EMBL" id="GFD31182.1"/>
    </source>
</evidence>
<sequence>AGIATEFGVDGRKIGGPLFIGHVNDALRSEQHAVASVAARLGGVEARDAALEPAMRHVQRAAGVVVLAGPGRAFIERHNNIGPDAALNIHHALGRKQVLRAVDVRAKG</sequence>
<comment type="caution">
    <text evidence="1">The sequence shown here is derived from an EMBL/GenBank/DDBJ whole genome shotgun (WGS) entry which is preliminary data.</text>
</comment>
<gene>
    <name evidence="1" type="ORF">Tci_903151</name>
</gene>
<feature type="non-terminal residue" evidence="1">
    <location>
        <position position="108"/>
    </location>
</feature>
<feature type="non-terminal residue" evidence="1">
    <location>
        <position position="1"/>
    </location>
</feature>
<reference evidence="1" key="1">
    <citation type="journal article" date="2019" name="Sci. Rep.">
        <title>Draft genome of Tanacetum cinerariifolium, the natural source of mosquito coil.</title>
        <authorList>
            <person name="Yamashiro T."/>
            <person name="Shiraishi A."/>
            <person name="Satake H."/>
            <person name="Nakayama K."/>
        </authorList>
    </citation>
    <scope>NUCLEOTIDE SEQUENCE</scope>
</reference>
<name>A0A699V767_TANCI</name>
<dbReference type="AlphaFoldDB" id="A0A699V767"/>
<protein>
    <submittedName>
        <fullName evidence="1">Uncharacterized protein</fullName>
    </submittedName>
</protein>
<proteinExistence type="predicted"/>
<organism evidence="1">
    <name type="scientific">Tanacetum cinerariifolium</name>
    <name type="common">Dalmatian daisy</name>
    <name type="synonym">Chrysanthemum cinerariifolium</name>
    <dbReference type="NCBI Taxonomy" id="118510"/>
    <lineage>
        <taxon>Eukaryota</taxon>
        <taxon>Viridiplantae</taxon>
        <taxon>Streptophyta</taxon>
        <taxon>Embryophyta</taxon>
        <taxon>Tracheophyta</taxon>
        <taxon>Spermatophyta</taxon>
        <taxon>Magnoliopsida</taxon>
        <taxon>eudicotyledons</taxon>
        <taxon>Gunneridae</taxon>
        <taxon>Pentapetalae</taxon>
        <taxon>asterids</taxon>
        <taxon>campanulids</taxon>
        <taxon>Asterales</taxon>
        <taxon>Asteraceae</taxon>
        <taxon>Asteroideae</taxon>
        <taxon>Anthemideae</taxon>
        <taxon>Anthemidinae</taxon>
        <taxon>Tanacetum</taxon>
    </lineage>
</organism>